<accession>A0A2M4DMR8</accession>
<evidence type="ECO:0000313" key="12">
    <source>
        <dbReference type="EMBL" id="MBW78842.1"/>
    </source>
</evidence>
<feature type="chain" id="PRO_5014941320" evidence="10">
    <location>
        <begin position="21"/>
        <end position="596"/>
    </location>
</feature>
<dbReference type="Pfam" id="PF01061">
    <property type="entry name" value="ABC2_membrane"/>
    <property type="match status" value="1"/>
</dbReference>
<dbReference type="InterPro" id="IPR003593">
    <property type="entry name" value="AAA+_ATPase"/>
</dbReference>
<dbReference type="VEuPathDB" id="VectorBase:ADAR2_008047"/>
<dbReference type="SUPFAM" id="SSF52540">
    <property type="entry name" value="P-loop containing nucleoside triphosphate hydrolases"/>
    <property type="match status" value="1"/>
</dbReference>
<dbReference type="GO" id="GO:0140359">
    <property type="term" value="F:ABC-type transporter activity"/>
    <property type="evidence" value="ECO:0007669"/>
    <property type="project" value="InterPro"/>
</dbReference>
<evidence type="ECO:0000256" key="6">
    <source>
        <dbReference type="ARBA" id="ARBA00022840"/>
    </source>
</evidence>
<feature type="domain" description="ABC transporter" evidence="11">
    <location>
        <begin position="42"/>
        <end position="287"/>
    </location>
</feature>
<evidence type="ECO:0000256" key="5">
    <source>
        <dbReference type="ARBA" id="ARBA00022741"/>
    </source>
</evidence>
<dbReference type="Pfam" id="PF00005">
    <property type="entry name" value="ABC_tran"/>
    <property type="match status" value="1"/>
</dbReference>
<comment type="similarity">
    <text evidence="2">Belongs to the ABC transporter superfamily. ABCG family. Eye pigment precursor importer (TC 3.A.1.204) subfamily.</text>
</comment>
<dbReference type="PANTHER" id="PTHR48041:SF118">
    <property type="entry name" value="ATP-BINDING CASSETTE TRANSPORTER (ABC TRANSPORTER) FAMILY G MEMBER 16"/>
    <property type="match status" value="1"/>
</dbReference>
<organism evidence="12">
    <name type="scientific">Anopheles darlingi</name>
    <name type="common">Mosquito</name>
    <dbReference type="NCBI Taxonomy" id="43151"/>
    <lineage>
        <taxon>Eukaryota</taxon>
        <taxon>Metazoa</taxon>
        <taxon>Ecdysozoa</taxon>
        <taxon>Arthropoda</taxon>
        <taxon>Hexapoda</taxon>
        <taxon>Insecta</taxon>
        <taxon>Pterygota</taxon>
        <taxon>Neoptera</taxon>
        <taxon>Endopterygota</taxon>
        <taxon>Diptera</taxon>
        <taxon>Nematocera</taxon>
        <taxon>Culicoidea</taxon>
        <taxon>Culicidae</taxon>
        <taxon>Anophelinae</taxon>
        <taxon>Anopheles</taxon>
    </lineage>
</organism>
<keyword evidence="5" id="KW-0547">Nucleotide-binding</keyword>
<keyword evidence="3" id="KW-0813">Transport</keyword>
<evidence type="ECO:0000256" key="1">
    <source>
        <dbReference type="ARBA" id="ARBA00004141"/>
    </source>
</evidence>
<dbReference type="GO" id="GO:0005524">
    <property type="term" value="F:ATP binding"/>
    <property type="evidence" value="ECO:0007669"/>
    <property type="project" value="UniProtKB-KW"/>
</dbReference>
<keyword evidence="6" id="KW-0067">ATP-binding</keyword>
<evidence type="ECO:0000256" key="2">
    <source>
        <dbReference type="ARBA" id="ARBA00005814"/>
    </source>
</evidence>
<dbReference type="InterPro" id="IPR017871">
    <property type="entry name" value="ABC_transporter-like_CS"/>
</dbReference>
<evidence type="ECO:0000256" key="8">
    <source>
        <dbReference type="ARBA" id="ARBA00023136"/>
    </source>
</evidence>
<dbReference type="PANTHER" id="PTHR48041">
    <property type="entry name" value="ABC TRANSPORTER G FAMILY MEMBER 28"/>
    <property type="match status" value="1"/>
</dbReference>
<evidence type="ECO:0000256" key="7">
    <source>
        <dbReference type="ARBA" id="ARBA00022989"/>
    </source>
</evidence>
<dbReference type="InterPro" id="IPR027417">
    <property type="entry name" value="P-loop_NTPase"/>
</dbReference>
<dbReference type="PROSITE" id="PS50893">
    <property type="entry name" value="ABC_TRANSPORTER_2"/>
    <property type="match status" value="1"/>
</dbReference>
<name>A0A2M4DMR8_ANODA</name>
<dbReference type="PROSITE" id="PS00211">
    <property type="entry name" value="ABC_TRANSPORTER_1"/>
    <property type="match status" value="1"/>
</dbReference>
<dbReference type="SMART" id="SM00382">
    <property type="entry name" value="AAA"/>
    <property type="match status" value="1"/>
</dbReference>
<keyword evidence="7 9" id="KW-1133">Transmembrane helix</keyword>
<keyword evidence="8 9" id="KW-0472">Membrane</keyword>
<comment type="subcellular location">
    <subcellularLocation>
        <location evidence="1">Membrane</location>
        <topology evidence="1">Multi-pass membrane protein</topology>
    </subcellularLocation>
</comment>
<evidence type="ECO:0000256" key="10">
    <source>
        <dbReference type="SAM" id="SignalP"/>
    </source>
</evidence>
<dbReference type="AlphaFoldDB" id="A0A2M4DMR8"/>
<protein>
    <submittedName>
        <fullName evidence="12">Putative transporter abc superfamily breast cancer resistance protein</fullName>
    </submittedName>
</protein>
<dbReference type="InterPro" id="IPR050352">
    <property type="entry name" value="ABCG_transporters"/>
</dbReference>
<evidence type="ECO:0000259" key="11">
    <source>
        <dbReference type="PROSITE" id="PS50893"/>
    </source>
</evidence>
<reference evidence="12" key="1">
    <citation type="submission" date="2018-01" db="EMBL/GenBank/DDBJ databases">
        <title>An insight into the sialome of Amazonian anophelines.</title>
        <authorList>
            <person name="Ribeiro J.M."/>
            <person name="Scarpassa V."/>
            <person name="Calvo E."/>
        </authorList>
    </citation>
    <scope>NUCLEOTIDE SEQUENCE</scope>
</reference>
<proteinExistence type="inferred from homology"/>
<dbReference type="Gene3D" id="3.40.50.300">
    <property type="entry name" value="P-loop containing nucleotide triphosphate hydrolases"/>
    <property type="match status" value="1"/>
</dbReference>
<dbReference type="InterPro" id="IPR003439">
    <property type="entry name" value="ABC_transporter-like_ATP-bd"/>
</dbReference>
<feature type="transmembrane region" description="Helical" evidence="9">
    <location>
        <begin position="378"/>
        <end position="395"/>
    </location>
</feature>
<sequence length="596" mass="66128">MCSFVYLPLPLRFLLSTASGTTMSSEETVEVVIPLVKSITNLTFRNLSFSVPQRPNDPGSGGEDRKHLLRNISGTLKSGRLTAILGPSGAGKSTLLDILSGFRTQGVSGKILINNELVDCHKYRQLVAYMAQDVPLLGNLTVRETLHYVADLRLSKNVSYIHKTKIVNDIVTLLGLDKCSHSLARVLSGGERKRLSIGLELVSNPKIMFFDEPTSGLDSVASYQVIAYMRDLARQGRCVASVIHQPSSELLELFDDVYVVADGRCMFQGSLDELIPTLEEVGFTCPPYYNRADFVLKIASQRHGDVDSVEKLIARADTAINGFLEHDATNGEDTASVLATSRRTSAQYPICWWRQFVVLTRRTMLGTVRNITLTRFRLLGHLLFGLTIGSVFYDVGDDATKVLSNVSCLILFLMFIVFSNAMTVVLTCKPITVPLLSKAHKLITINCGSIWVFYSSSRNGSVCEGAQEQLLSGVGVLLVEDHRRLPTDAARSHLLPADRILPHRSAERNASSHDVLGCVRTVRLVGPNVRHGRRQHLSHRCEPVRGASIHHSRRPVFRFLHSLQRATGRISATYVCELLSIRFRRTCTSLVRFQPD</sequence>
<keyword evidence="4 9" id="KW-0812">Transmembrane</keyword>
<dbReference type="GO" id="GO:0016887">
    <property type="term" value="F:ATP hydrolysis activity"/>
    <property type="evidence" value="ECO:0007669"/>
    <property type="project" value="InterPro"/>
</dbReference>
<feature type="signal peptide" evidence="10">
    <location>
        <begin position="1"/>
        <end position="20"/>
    </location>
</feature>
<dbReference type="InterPro" id="IPR013525">
    <property type="entry name" value="ABC2_TM"/>
</dbReference>
<dbReference type="GO" id="GO:0005886">
    <property type="term" value="C:plasma membrane"/>
    <property type="evidence" value="ECO:0007669"/>
    <property type="project" value="TreeGrafter"/>
</dbReference>
<dbReference type="CDD" id="cd03213">
    <property type="entry name" value="ABCG_EPDR"/>
    <property type="match status" value="1"/>
</dbReference>
<keyword evidence="10" id="KW-0732">Signal</keyword>
<dbReference type="VEuPathDB" id="VectorBase:ADAC000157"/>
<dbReference type="EMBL" id="GGFL01014664">
    <property type="protein sequence ID" value="MBW78842.1"/>
    <property type="molecule type" value="Transcribed_RNA"/>
</dbReference>
<dbReference type="FunFam" id="3.40.50.300:FF:001077">
    <property type="entry name" value="Uncharacterized protein, isoform A"/>
    <property type="match status" value="1"/>
</dbReference>
<evidence type="ECO:0000256" key="9">
    <source>
        <dbReference type="SAM" id="Phobius"/>
    </source>
</evidence>
<evidence type="ECO:0000256" key="4">
    <source>
        <dbReference type="ARBA" id="ARBA00022692"/>
    </source>
</evidence>
<feature type="transmembrane region" description="Helical" evidence="9">
    <location>
        <begin position="402"/>
        <end position="426"/>
    </location>
</feature>
<evidence type="ECO:0000256" key="3">
    <source>
        <dbReference type="ARBA" id="ARBA00022448"/>
    </source>
</evidence>